<keyword evidence="4" id="KW-0472">Membrane</keyword>
<evidence type="ECO:0000256" key="2">
    <source>
        <dbReference type="ARBA" id="ARBA00006275"/>
    </source>
</evidence>
<dbReference type="GO" id="GO:0009279">
    <property type="term" value="C:cell outer membrane"/>
    <property type="evidence" value="ECO:0007669"/>
    <property type="project" value="UniProtKB-SubCell"/>
</dbReference>
<keyword evidence="3" id="KW-0732">Signal</keyword>
<feature type="domain" description="SusD-like N-terminal" evidence="7">
    <location>
        <begin position="85"/>
        <end position="234"/>
    </location>
</feature>
<dbReference type="Gene3D" id="1.25.40.390">
    <property type="match status" value="1"/>
</dbReference>
<dbReference type="KEGG" id="grs:C7S20_10205"/>
<dbReference type="OrthoDB" id="5694214at2"/>
<dbReference type="RefSeq" id="WP_107012383.1">
    <property type="nucleotide sequence ID" value="NZ_CP028136.1"/>
</dbReference>
<dbReference type="Pfam" id="PF14322">
    <property type="entry name" value="SusD-like_3"/>
    <property type="match status" value="1"/>
</dbReference>
<keyword evidence="9" id="KW-1185">Reference proteome</keyword>
<name>A0A2R3Z5Q4_9FLAO</name>
<dbReference type="InterPro" id="IPR033985">
    <property type="entry name" value="SusD-like_N"/>
</dbReference>
<sequence>MRTNKIKISLIAFFIAIFFSCDNYLNLEPEDGTVRQEFWKTKEDVQAAVIGCYNSMLNSPPGVSDRPLTDYLFMYGELRADMVLPTEYASNDERDITRMNILETNPITNWSAFYRVINYCNTILEFAPDVLEKDPTFTQKELDGFMAEALAIRSYLYFTLARTFRDVPLKLNATLSDTDNFQIPQSTQAEIFEQVAGDLEQAATMAKKTYGNNAQDKGRITQSAINAMLADVYLWMEDYQNAVKAADKVINTGDFALIPANNSWFNTVYAEGNSSESIFELQYSLNNLNPFYDMFLERPRYTASARVMEEVFGINFQDPTKKDIRGNRCSLVATNGYIYKYVGLTQYERKSRGTSDTHWFLYRYADVLLMKAEALNQLGMGEQALDLIHQVRERAEALEMTERNPTDKDGITDYILEERAREFAFEGKRWFDVLRNAKRNNYERIDLLLTMAAYSAPSDLQQSILAKLRDPNSHYLPIYYYELYANKALEQNPFYE</sequence>
<protein>
    <submittedName>
        <fullName evidence="8">RagB/SusD family nutrient uptake outer membrane protein</fullName>
    </submittedName>
</protein>
<evidence type="ECO:0000313" key="9">
    <source>
        <dbReference type="Proteomes" id="UP000241507"/>
    </source>
</evidence>
<feature type="domain" description="RagB/SusD" evidence="6">
    <location>
        <begin position="334"/>
        <end position="495"/>
    </location>
</feature>
<dbReference type="CDD" id="cd08977">
    <property type="entry name" value="SusD"/>
    <property type="match status" value="1"/>
</dbReference>
<reference evidence="9" key="1">
    <citation type="submission" date="2018-03" db="EMBL/GenBank/DDBJ databases">
        <title>Gramella fulva sp. nov., isolated from a dry surface of tidal flat.</title>
        <authorList>
            <person name="Hwang S.H."/>
            <person name="Hwang W.M."/>
            <person name="Kang K."/>
            <person name="Ahn T.-Y."/>
        </authorList>
    </citation>
    <scope>NUCLEOTIDE SEQUENCE [LARGE SCALE GENOMIC DNA]</scope>
    <source>
        <strain evidence="9">SH35</strain>
    </source>
</reference>
<evidence type="ECO:0000256" key="4">
    <source>
        <dbReference type="ARBA" id="ARBA00023136"/>
    </source>
</evidence>
<dbReference type="SUPFAM" id="SSF48452">
    <property type="entry name" value="TPR-like"/>
    <property type="match status" value="1"/>
</dbReference>
<evidence type="ECO:0000256" key="5">
    <source>
        <dbReference type="ARBA" id="ARBA00023237"/>
    </source>
</evidence>
<gene>
    <name evidence="8" type="ORF">C7S20_10205</name>
</gene>
<evidence type="ECO:0000256" key="1">
    <source>
        <dbReference type="ARBA" id="ARBA00004442"/>
    </source>
</evidence>
<organism evidence="8 9">
    <name type="scientific">Christiangramia fulva</name>
    <dbReference type="NCBI Taxonomy" id="2126553"/>
    <lineage>
        <taxon>Bacteria</taxon>
        <taxon>Pseudomonadati</taxon>
        <taxon>Bacteroidota</taxon>
        <taxon>Flavobacteriia</taxon>
        <taxon>Flavobacteriales</taxon>
        <taxon>Flavobacteriaceae</taxon>
        <taxon>Christiangramia</taxon>
    </lineage>
</organism>
<dbReference type="EMBL" id="CP028136">
    <property type="protein sequence ID" value="AVR45606.1"/>
    <property type="molecule type" value="Genomic_DNA"/>
</dbReference>
<dbReference type="Pfam" id="PF07980">
    <property type="entry name" value="SusD_RagB"/>
    <property type="match status" value="1"/>
</dbReference>
<comment type="similarity">
    <text evidence="2">Belongs to the SusD family.</text>
</comment>
<accession>A0A2R3Z5Q4</accession>
<evidence type="ECO:0000259" key="6">
    <source>
        <dbReference type="Pfam" id="PF07980"/>
    </source>
</evidence>
<proteinExistence type="inferred from homology"/>
<dbReference type="InterPro" id="IPR012944">
    <property type="entry name" value="SusD_RagB_dom"/>
</dbReference>
<dbReference type="InterPro" id="IPR011990">
    <property type="entry name" value="TPR-like_helical_dom_sf"/>
</dbReference>
<dbReference type="AlphaFoldDB" id="A0A2R3Z5Q4"/>
<comment type="subcellular location">
    <subcellularLocation>
        <location evidence="1">Cell outer membrane</location>
    </subcellularLocation>
</comment>
<dbReference type="Proteomes" id="UP000241507">
    <property type="component" value="Chromosome"/>
</dbReference>
<evidence type="ECO:0000313" key="8">
    <source>
        <dbReference type="EMBL" id="AVR45606.1"/>
    </source>
</evidence>
<dbReference type="PROSITE" id="PS51257">
    <property type="entry name" value="PROKAR_LIPOPROTEIN"/>
    <property type="match status" value="1"/>
</dbReference>
<evidence type="ECO:0000259" key="7">
    <source>
        <dbReference type="Pfam" id="PF14322"/>
    </source>
</evidence>
<keyword evidence="5" id="KW-0998">Cell outer membrane</keyword>
<evidence type="ECO:0000256" key="3">
    <source>
        <dbReference type="ARBA" id="ARBA00022729"/>
    </source>
</evidence>